<evidence type="ECO:0000256" key="1">
    <source>
        <dbReference type="ARBA" id="ARBA00006291"/>
    </source>
</evidence>
<evidence type="ECO:0000256" key="7">
    <source>
        <dbReference type="SAM" id="MobiDB-lite"/>
    </source>
</evidence>
<evidence type="ECO:0000313" key="11">
    <source>
        <dbReference type="Proteomes" id="UP000738126"/>
    </source>
</evidence>
<comment type="function">
    <text evidence="5 6">Cell division inhibitor that blocks the formation of polar Z ring septums. Rapidly oscillates between the poles of the cell to destabilize FtsZ filaments that have formed before they mature into polar Z rings. Prevents FtsZ polymerization.</text>
</comment>
<dbReference type="Pfam" id="PF03775">
    <property type="entry name" value="MinC_C"/>
    <property type="match status" value="1"/>
</dbReference>
<keyword evidence="2 6" id="KW-0132">Cell division</keyword>
<proteinExistence type="inferred from homology"/>
<dbReference type="InterPro" id="IPR016098">
    <property type="entry name" value="CAP/MinC_C"/>
</dbReference>
<dbReference type="InterPro" id="IPR013033">
    <property type="entry name" value="MinC"/>
</dbReference>
<evidence type="ECO:0000256" key="5">
    <source>
        <dbReference type="ARBA" id="ARBA00025606"/>
    </source>
</evidence>
<protein>
    <recommendedName>
        <fullName evidence="6">Probable septum site-determining protein MinC</fullName>
    </recommendedName>
</protein>
<keyword evidence="11" id="KW-1185">Reference proteome</keyword>
<dbReference type="Gene3D" id="2.160.20.70">
    <property type="match status" value="1"/>
</dbReference>
<dbReference type="Proteomes" id="UP000738126">
    <property type="component" value="Unassembled WGS sequence"/>
</dbReference>
<feature type="domain" description="Septum formation inhibitor MinC C-terminal" evidence="8">
    <location>
        <begin position="125"/>
        <end position="220"/>
    </location>
</feature>
<keyword evidence="3 6" id="KW-0717">Septation</keyword>
<dbReference type="HAMAP" id="MF_00267">
    <property type="entry name" value="MinC"/>
    <property type="match status" value="1"/>
</dbReference>
<dbReference type="InterPro" id="IPR007874">
    <property type="entry name" value="MinC_N"/>
</dbReference>
<dbReference type="SUPFAM" id="SSF63848">
    <property type="entry name" value="Cell-division inhibitor MinC, C-terminal domain"/>
    <property type="match status" value="1"/>
</dbReference>
<feature type="domain" description="Septum formation inhibitor MinC N-terminal" evidence="9">
    <location>
        <begin position="13"/>
        <end position="81"/>
    </location>
</feature>
<comment type="caution">
    <text evidence="10">The sequence shown here is derived from an EMBL/GenBank/DDBJ whole genome shotgun (WGS) entry which is preliminary data.</text>
</comment>
<keyword evidence="4 6" id="KW-0131">Cell cycle</keyword>
<dbReference type="NCBIfam" id="TIGR01222">
    <property type="entry name" value="minC"/>
    <property type="match status" value="1"/>
</dbReference>
<dbReference type="InterPro" id="IPR005526">
    <property type="entry name" value="Septum_form_inhib_MinC_C"/>
</dbReference>
<dbReference type="InterPro" id="IPR036145">
    <property type="entry name" value="MinC_C_sf"/>
</dbReference>
<reference evidence="10 11" key="1">
    <citation type="journal article" date="2020" name="Microorganisms">
        <title>Osmotic Adaptation and Compatible Solute Biosynthesis of Phototrophic Bacteria as Revealed from Genome Analyses.</title>
        <authorList>
            <person name="Imhoff J.F."/>
            <person name="Rahn T."/>
            <person name="Kunzel S."/>
            <person name="Keller A."/>
            <person name="Neulinger S.C."/>
        </authorList>
    </citation>
    <scope>NUCLEOTIDE SEQUENCE [LARGE SCALE GENOMIC DNA]</scope>
    <source>
        <strain evidence="10 11">DSM 15116</strain>
    </source>
</reference>
<evidence type="ECO:0000259" key="9">
    <source>
        <dbReference type="Pfam" id="PF05209"/>
    </source>
</evidence>
<organism evidence="10 11">
    <name type="scientific">Halorhodospira neutriphila</name>
    <dbReference type="NCBI Taxonomy" id="168379"/>
    <lineage>
        <taxon>Bacteria</taxon>
        <taxon>Pseudomonadati</taxon>
        <taxon>Pseudomonadota</taxon>
        <taxon>Gammaproteobacteria</taxon>
        <taxon>Chromatiales</taxon>
        <taxon>Ectothiorhodospiraceae</taxon>
        <taxon>Halorhodospira</taxon>
    </lineage>
</organism>
<dbReference type="PANTHER" id="PTHR34108:SF1">
    <property type="entry name" value="SEPTUM SITE-DETERMINING PROTEIN MINC"/>
    <property type="match status" value="1"/>
</dbReference>
<evidence type="ECO:0000256" key="2">
    <source>
        <dbReference type="ARBA" id="ARBA00022618"/>
    </source>
</evidence>
<accession>A0ABS1E7T1</accession>
<dbReference type="EMBL" id="NRSH01000108">
    <property type="protein sequence ID" value="MBK1727177.1"/>
    <property type="molecule type" value="Genomic_DNA"/>
</dbReference>
<name>A0ABS1E7T1_9GAMM</name>
<feature type="region of interest" description="Disordered" evidence="7">
    <location>
        <begin position="102"/>
        <end position="128"/>
    </location>
</feature>
<dbReference type="Gene3D" id="3.30.70.260">
    <property type="match status" value="1"/>
</dbReference>
<evidence type="ECO:0000256" key="3">
    <source>
        <dbReference type="ARBA" id="ARBA00023210"/>
    </source>
</evidence>
<dbReference type="PANTHER" id="PTHR34108">
    <property type="entry name" value="SEPTUM SITE-DETERMINING PROTEIN MINC"/>
    <property type="match status" value="1"/>
</dbReference>
<sequence>MASTPSAAAASAFELKGRMATLTVVRLLSSDVETVIAQLTAKLAEAPRLLRGAPMLLDLEAVDARVLDLADLAERMREVGAVPVAVRGQGVDERRAQRAGLGLLTADEETPRHDPLPKPPPPRVLDSPVRSGQQIYARGRDLIVLGAVGPGAEVLADGDIHVYGALRGRALAGVQGEGRARIFCVELEAELVSVAGHYQVSDRFAELLGRPAQVRLDDEAGLHIEAFGNS</sequence>
<dbReference type="Pfam" id="PF05209">
    <property type="entry name" value="MinC_N"/>
    <property type="match status" value="1"/>
</dbReference>
<comment type="similarity">
    <text evidence="1 6">Belongs to the MinC family.</text>
</comment>
<evidence type="ECO:0000313" key="10">
    <source>
        <dbReference type="EMBL" id="MBK1727177.1"/>
    </source>
</evidence>
<evidence type="ECO:0000259" key="8">
    <source>
        <dbReference type="Pfam" id="PF03775"/>
    </source>
</evidence>
<dbReference type="RefSeq" id="WP_200259930.1">
    <property type="nucleotide sequence ID" value="NZ_NRSH01000108.1"/>
</dbReference>
<evidence type="ECO:0000256" key="4">
    <source>
        <dbReference type="ARBA" id="ARBA00023306"/>
    </source>
</evidence>
<gene>
    <name evidence="6 10" type="primary">minC</name>
    <name evidence="10" type="ORF">CKO13_09125</name>
</gene>
<comment type="subunit">
    <text evidence="6">Interacts with MinD and FtsZ.</text>
</comment>
<evidence type="ECO:0000256" key="6">
    <source>
        <dbReference type="HAMAP-Rule" id="MF_00267"/>
    </source>
</evidence>